<evidence type="ECO:0000313" key="2">
    <source>
        <dbReference type="EMBL" id="CAL1710540.1"/>
    </source>
</evidence>
<feature type="compositionally biased region" description="Low complexity" evidence="1">
    <location>
        <begin position="180"/>
        <end position="191"/>
    </location>
</feature>
<name>A0ABP1DRT3_9APHY</name>
<feature type="compositionally biased region" description="Low complexity" evidence="1">
    <location>
        <begin position="99"/>
        <end position="112"/>
    </location>
</feature>
<accession>A0ABP1DRT3</accession>
<evidence type="ECO:0000313" key="3">
    <source>
        <dbReference type="Proteomes" id="UP001497453"/>
    </source>
</evidence>
<organism evidence="2 3">
    <name type="scientific">Somion occarium</name>
    <dbReference type="NCBI Taxonomy" id="3059160"/>
    <lineage>
        <taxon>Eukaryota</taxon>
        <taxon>Fungi</taxon>
        <taxon>Dikarya</taxon>
        <taxon>Basidiomycota</taxon>
        <taxon>Agaricomycotina</taxon>
        <taxon>Agaricomycetes</taxon>
        <taxon>Polyporales</taxon>
        <taxon>Cerrenaceae</taxon>
        <taxon>Somion</taxon>
    </lineage>
</organism>
<gene>
    <name evidence="2" type="ORF">GFSPODELE1_LOCUS7876</name>
</gene>
<feature type="region of interest" description="Disordered" evidence="1">
    <location>
        <begin position="61"/>
        <end position="133"/>
    </location>
</feature>
<feature type="compositionally biased region" description="Basic and acidic residues" evidence="1">
    <location>
        <begin position="114"/>
        <end position="126"/>
    </location>
</feature>
<feature type="compositionally biased region" description="Low complexity" evidence="1">
    <location>
        <begin position="153"/>
        <end position="168"/>
    </location>
</feature>
<proteinExistence type="predicted"/>
<protein>
    <submittedName>
        <fullName evidence="2">Uncharacterized protein</fullName>
    </submittedName>
</protein>
<dbReference type="EMBL" id="OZ037949">
    <property type="protein sequence ID" value="CAL1710540.1"/>
    <property type="molecule type" value="Genomic_DNA"/>
</dbReference>
<feature type="compositionally biased region" description="Low complexity" evidence="1">
    <location>
        <begin position="66"/>
        <end position="77"/>
    </location>
</feature>
<reference evidence="3" key="1">
    <citation type="submission" date="2024-04" db="EMBL/GenBank/DDBJ databases">
        <authorList>
            <person name="Shaw F."/>
            <person name="Minotto A."/>
        </authorList>
    </citation>
    <scope>NUCLEOTIDE SEQUENCE [LARGE SCALE GENOMIC DNA]</scope>
</reference>
<dbReference type="Proteomes" id="UP001497453">
    <property type="component" value="Chromosome 6"/>
</dbReference>
<feature type="region of interest" description="Disordered" evidence="1">
    <location>
        <begin position="153"/>
        <end position="195"/>
    </location>
</feature>
<sequence length="300" mass="32966">MNSQTILFPPPPPTTNLIEGKHRLRLMRSTRKLGAVLGTVAHVSESDPKSLPVLLPIGVQHNARPSTSSSTSSVDSVKSSRRQGSIFSVPTLMPESVYTSPSPMSSTSSLSLDNDTKSETHCTSRDSKHKLKRPAALPRPLVLRLNAVPQRLQVPSTPQTLPSTPSISATLIPPSPYGPDTPTTPISPTPSETRRKRMAKLTRTLGETIPPQLVTFARKKVSTPTLKINFSPDVTPAVVANKAGRRRSMSVDFDAGRSENMSPYPRSSRVWVTENKSWRGEWNRKDIKDVQKQLRSLKAR</sequence>
<evidence type="ECO:0000256" key="1">
    <source>
        <dbReference type="SAM" id="MobiDB-lite"/>
    </source>
</evidence>
<keyword evidence="3" id="KW-1185">Reference proteome</keyword>